<dbReference type="PIRSF" id="PIRSF000137">
    <property type="entry name" value="Alcohol_oxidase"/>
    <property type="match status" value="1"/>
</dbReference>
<dbReference type="SUPFAM" id="SSF54373">
    <property type="entry name" value="FAD-linked reductases, C-terminal domain"/>
    <property type="match status" value="1"/>
</dbReference>
<evidence type="ECO:0000313" key="8">
    <source>
        <dbReference type="Proteomes" id="UP000677054"/>
    </source>
</evidence>
<dbReference type="InterPro" id="IPR036188">
    <property type="entry name" value="FAD/NAD-bd_sf"/>
</dbReference>
<name>A0A7R8XDB6_9CRUS</name>
<dbReference type="Pfam" id="PF00732">
    <property type="entry name" value="GMC_oxred_N"/>
    <property type="match status" value="1"/>
</dbReference>
<dbReference type="GO" id="GO:0016614">
    <property type="term" value="F:oxidoreductase activity, acting on CH-OH group of donors"/>
    <property type="evidence" value="ECO:0007669"/>
    <property type="project" value="InterPro"/>
</dbReference>
<gene>
    <name evidence="7" type="ORF">DSTB1V02_LOCUS8029</name>
</gene>
<feature type="domain" description="Glucose-methanol-choline oxidoreductase N-terminal" evidence="5">
    <location>
        <begin position="4"/>
        <end position="27"/>
    </location>
</feature>
<dbReference type="InterPro" id="IPR007867">
    <property type="entry name" value="GMC_OxRtase_C"/>
</dbReference>
<feature type="domain" description="Glucose-methanol-choline oxidoreductase N-terminal" evidence="6">
    <location>
        <begin position="186"/>
        <end position="200"/>
    </location>
</feature>
<dbReference type="Gene3D" id="3.50.50.60">
    <property type="entry name" value="FAD/NAD(P)-binding domain"/>
    <property type="match status" value="1"/>
</dbReference>
<dbReference type="Pfam" id="PF05199">
    <property type="entry name" value="GMC_oxred_C"/>
    <property type="match status" value="1"/>
</dbReference>
<evidence type="ECO:0000259" key="6">
    <source>
        <dbReference type="PROSITE" id="PS00624"/>
    </source>
</evidence>
<dbReference type="EMBL" id="LR901262">
    <property type="protein sequence ID" value="CAD7248209.1"/>
    <property type="molecule type" value="Genomic_DNA"/>
</dbReference>
<evidence type="ECO:0000256" key="2">
    <source>
        <dbReference type="PIRSR" id="PIRSR000137-1"/>
    </source>
</evidence>
<dbReference type="AlphaFoldDB" id="A0A7R8XDB6"/>
<dbReference type="PANTHER" id="PTHR11552">
    <property type="entry name" value="GLUCOSE-METHANOL-CHOLINE GMC OXIDOREDUCTASE"/>
    <property type="match status" value="1"/>
</dbReference>
<dbReference type="Gene3D" id="3.30.560.10">
    <property type="entry name" value="Glucose Oxidase, domain 3"/>
    <property type="match status" value="1"/>
</dbReference>
<dbReference type="EMBL" id="CAJPEV010001745">
    <property type="protein sequence ID" value="CAG0894153.1"/>
    <property type="molecule type" value="Genomic_DNA"/>
</dbReference>
<keyword evidence="4" id="KW-0285">Flavoprotein</keyword>
<sequence>MHRGRMLGGSSCLNAAIYTRGNRKDYDNWAALGNPGWSFNDLLPLFIRAENFLVKDVSPGDAAYHGTEGYRGYFPVSHPYHTELLPAFIQAGMSLGFPYNHDYNGASQNGFSKAQIATERGIRHSTAKAYLTPVRHRRNLHVVLNTVVSKIVIDETTMTAKGVEYLTEGGSTRFVSARREVILSAGAFASPQILMLSGIGPKAELQRHGIRPLLNLPVGENMQSHAGSGGLYFSIEKEAGMYIPHLLTTGLLPSVLQYVSKGDGLISAASGFEGLAFVNTSFARDPAWPDVELFMASLTVGTDGGLLHRHSFRLKEEVWNTYRGLLLKPGFQIIPYVMRPRSRGKVLLRTTNILDHPIIVGNFFKNRDDVRRTIEAIRLVLLLGEQPSFKKFGAEFYSEPLPGCRHLKQFTDDYWECHIRHSTFLIWHEVSTCKMGPPTDPEAVVDPTLRVYGVRGLRVADASIMPVITTGHPMGTCIVIGEKASDLIKSFHNL</sequence>
<evidence type="ECO:0000259" key="5">
    <source>
        <dbReference type="PROSITE" id="PS00623"/>
    </source>
</evidence>
<dbReference type="SUPFAM" id="SSF51905">
    <property type="entry name" value="FAD/NAD(P)-binding domain"/>
    <property type="match status" value="1"/>
</dbReference>
<organism evidence="7">
    <name type="scientific">Darwinula stevensoni</name>
    <dbReference type="NCBI Taxonomy" id="69355"/>
    <lineage>
        <taxon>Eukaryota</taxon>
        <taxon>Metazoa</taxon>
        <taxon>Ecdysozoa</taxon>
        <taxon>Arthropoda</taxon>
        <taxon>Crustacea</taxon>
        <taxon>Oligostraca</taxon>
        <taxon>Ostracoda</taxon>
        <taxon>Podocopa</taxon>
        <taxon>Podocopida</taxon>
        <taxon>Darwinulocopina</taxon>
        <taxon>Darwinuloidea</taxon>
        <taxon>Darwinulidae</taxon>
        <taxon>Darwinula</taxon>
    </lineage>
</organism>
<dbReference type="PANTHER" id="PTHR11552:SF227">
    <property type="entry name" value="GLUCOSE DEHYDROGENASE [FAD, QUINONE]-LIKE PROTEIN"/>
    <property type="match status" value="1"/>
</dbReference>
<dbReference type="PROSITE" id="PS00624">
    <property type="entry name" value="GMC_OXRED_2"/>
    <property type="match status" value="1"/>
</dbReference>
<evidence type="ECO:0000256" key="3">
    <source>
        <dbReference type="PIRSR" id="PIRSR000137-2"/>
    </source>
</evidence>
<dbReference type="OrthoDB" id="269227at2759"/>
<feature type="active site" description="Proton donor" evidence="2">
    <location>
        <position position="428"/>
    </location>
</feature>
<protein>
    <recommendedName>
        <fullName evidence="5 6">Glucose-methanol-choline oxidoreductase N-terminal domain-containing protein</fullName>
    </recommendedName>
</protein>
<dbReference type="GO" id="GO:0050660">
    <property type="term" value="F:flavin adenine dinucleotide binding"/>
    <property type="evidence" value="ECO:0007669"/>
    <property type="project" value="InterPro"/>
</dbReference>
<dbReference type="Proteomes" id="UP000677054">
    <property type="component" value="Unassembled WGS sequence"/>
</dbReference>
<feature type="binding site" evidence="3">
    <location>
        <begin position="427"/>
        <end position="428"/>
    </location>
    <ligand>
        <name>FAD</name>
        <dbReference type="ChEBI" id="CHEBI:57692"/>
    </ligand>
</feature>
<keyword evidence="3 4" id="KW-0274">FAD</keyword>
<evidence type="ECO:0000256" key="4">
    <source>
        <dbReference type="RuleBase" id="RU003968"/>
    </source>
</evidence>
<comment type="cofactor">
    <cofactor evidence="3">
        <name>FAD</name>
        <dbReference type="ChEBI" id="CHEBI:57692"/>
    </cofactor>
</comment>
<feature type="binding site" evidence="3">
    <location>
        <position position="148"/>
    </location>
    <ligand>
        <name>FAD</name>
        <dbReference type="ChEBI" id="CHEBI:57692"/>
    </ligand>
</feature>
<dbReference type="InterPro" id="IPR000172">
    <property type="entry name" value="GMC_OxRdtase_N"/>
</dbReference>
<keyword evidence="8" id="KW-1185">Reference proteome</keyword>
<evidence type="ECO:0000313" key="7">
    <source>
        <dbReference type="EMBL" id="CAD7248209.1"/>
    </source>
</evidence>
<comment type="similarity">
    <text evidence="1 4">Belongs to the GMC oxidoreductase family.</text>
</comment>
<accession>A0A7R8XDB6</accession>
<dbReference type="PROSITE" id="PS00623">
    <property type="entry name" value="GMC_OXRED_1"/>
    <property type="match status" value="1"/>
</dbReference>
<reference evidence="7" key="1">
    <citation type="submission" date="2020-11" db="EMBL/GenBank/DDBJ databases">
        <authorList>
            <person name="Tran Van P."/>
        </authorList>
    </citation>
    <scope>NUCLEOTIDE SEQUENCE</scope>
</reference>
<proteinExistence type="inferred from homology"/>
<feature type="active site" description="Proton acceptor" evidence="2">
    <location>
        <position position="472"/>
    </location>
</feature>
<evidence type="ECO:0000256" key="1">
    <source>
        <dbReference type="ARBA" id="ARBA00010790"/>
    </source>
</evidence>
<dbReference type="InterPro" id="IPR012132">
    <property type="entry name" value="GMC_OxRdtase"/>
</dbReference>